<dbReference type="GO" id="GO:0004633">
    <property type="term" value="F:phosphopantothenoylcysteine decarboxylase activity"/>
    <property type="evidence" value="ECO:0007669"/>
    <property type="project" value="TreeGrafter"/>
</dbReference>
<dbReference type="Pfam" id="PF02441">
    <property type="entry name" value="Flavoprotein"/>
    <property type="match status" value="1"/>
</dbReference>
<organism evidence="2 3">
    <name type="scientific">Polystyrenella longa</name>
    <dbReference type="NCBI Taxonomy" id="2528007"/>
    <lineage>
        <taxon>Bacteria</taxon>
        <taxon>Pseudomonadati</taxon>
        <taxon>Planctomycetota</taxon>
        <taxon>Planctomycetia</taxon>
        <taxon>Planctomycetales</taxon>
        <taxon>Planctomycetaceae</taxon>
        <taxon>Polystyrenella</taxon>
    </lineage>
</organism>
<name>A0A518CKT3_9PLAN</name>
<gene>
    <name evidence="2" type="ORF">Pla110_15510</name>
</gene>
<evidence type="ECO:0000313" key="3">
    <source>
        <dbReference type="Proteomes" id="UP000317178"/>
    </source>
</evidence>
<evidence type="ECO:0000313" key="2">
    <source>
        <dbReference type="EMBL" id="QDU79832.1"/>
    </source>
</evidence>
<dbReference type="EMBL" id="CP036281">
    <property type="protein sequence ID" value="QDU79832.1"/>
    <property type="molecule type" value="Genomic_DNA"/>
</dbReference>
<dbReference type="KEGG" id="plon:Pla110_15510"/>
<dbReference type="GO" id="GO:0010181">
    <property type="term" value="F:FMN binding"/>
    <property type="evidence" value="ECO:0007669"/>
    <property type="project" value="TreeGrafter"/>
</dbReference>
<evidence type="ECO:0000259" key="1">
    <source>
        <dbReference type="Pfam" id="PF02441"/>
    </source>
</evidence>
<feature type="domain" description="Flavoprotein" evidence="1">
    <location>
        <begin position="5"/>
        <end position="177"/>
    </location>
</feature>
<accession>A0A518CKT3</accession>
<dbReference type="InterPro" id="IPR003382">
    <property type="entry name" value="Flavoprotein"/>
</dbReference>
<dbReference type="SUPFAM" id="SSF52507">
    <property type="entry name" value="Homo-oligomeric flavin-containing Cys decarboxylases, HFCD"/>
    <property type="match status" value="1"/>
</dbReference>
<keyword evidence="3" id="KW-1185">Reference proteome</keyword>
<sequence>MSKPEILLGITGGIAAYKTADLASKLVQAGYALTVVMTESATRFMGPATFEALSGRHVYTHLFPAHDHHLGEHIELARRAQLMVVAPATANYMGRVSQGLADDLLSTLALTITCPLLLAPAMNTEMWNKAPVQRNLKQLQEDGIHLVGPESGWLSCGQIGPGRMAEPPEIFQRIQELLPLNSSKS</sequence>
<dbReference type="Gene3D" id="3.40.50.1950">
    <property type="entry name" value="Flavin prenyltransferase-like"/>
    <property type="match status" value="1"/>
</dbReference>
<proteinExistence type="predicted"/>
<dbReference type="OrthoDB" id="9802554at2"/>
<dbReference type="RefSeq" id="WP_144994747.1">
    <property type="nucleotide sequence ID" value="NZ_CP036281.1"/>
</dbReference>
<dbReference type="Proteomes" id="UP000317178">
    <property type="component" value="Chromosome"/>
</dbReference>
<protein>
    <submittedName>
        <fullName evidence="2">Phosphopantothenoylcysteine decarboxylase</fullName>
    </submittedName>
</protein>
<dbReference type="AlphaFoldDB" id="A0A518CKT3"/>
<dbReference type="PANTHER" id="PTHR14359">
    <property type="entry name" value="HOMO-OLIGOMERIC FLAVIN CONTAINING CYS DECARBOXYLASE FAMILY"/>
    <property type="match status" value="1"/>
</dbReference>
<dbReference type="GO" id="GO:0015937">
    <property type="term" value="P:coenzyme A biosynthetic process"/>
    <property type="evidence" value="ECO:0007669"/>
    <property type="project" value="TreeGrafter"/>
</dbReference>
<reference evidence="2 3" key="1">
    <citation type="submission" date="2019-02" db="EMBL/GenBank/DDBJ databases">
        <title>Deep-cultivation of Planctomycetes and their phenomic and genomic characterization uncovers novel biology.</title>
        <authorList>
            <person name="Wiegand S."/>
            <person name="Jogler M."/>
            <person name="Boedeker C."/>
            <person name="Pinto D."/>
            <person name="Vollmers J."/>
            <person name="Rivas-Marin E."/>
            <person name="Kohn T."/>
            <person name="Peeters S.H."/>
            <person name="Heuer A."/>
            <person name="Rast P."/>
            <person name="Oberbeckmann S."/>
            <person name="Bunk B."/>
            <person name="Jeske O."/>
            <person name="Meyerdierks A."/>
            <person name="Storesund J.E."/>
            <person name="Kallscheuer N."/>
            <person name="Luecker S."/>
            <person name="Lage O.M."/>
            <person name="Pohl T."/>
            <person name="Merkel B.J."/>
            <person name="Hornburger P."/>
            <person name="Mueller R.-W."/>
            <person name="Bruemmer F."/>
            <person name="Labrenz M."/>
            <person name="Spormann A.M."/>
            <person name="Op den Camp H."/>
            <person name="Overmann J."/>
            <person name="Amann R."/>
            <person name="Jetten M.S.M."/>
            <person name="Mascher T."/>
            <person name="Medema M.H."/>
            <person name="Devos D.P."/>
            <person name="Kaster A.-K."/>
            <person name="Ovreas L."/>
            <person name="Rohde M."/>
            <person name="Galperin M.Y."/>
            <person name="Jogler C."/>
        </authorList>
    </citation>
    <scope>NUCLEOTIDE SEQUENCE [LARGE SCALE GENOMIC DNA]</scope>
    <source>
        <strain evidence="2 3">Pla110</strain>
    </source>
</reference>
<dbReference type="PANTHER" id="PTHR14359:SF6">
    <property type="entry name" value="PHOSPHOPANTOTHENOYLCYSTEINE DECARBOXYLASE"/>
    <property type="match status" value="1"/>
</dbReference>
<dbReference type="InterPro" id="IPR036551">
    <property type="entry name" value="Flavin_trans-like"/>
</dbReference>
<dbReference type="GO" id="GO:0071513">
    <property type="term" value="C:phosphopantothenoylcysteine decarboxylase complex"/>
    <property type="evidence" value="ECO:0007669"/>
    <property type="project" value="TreeGrafter"/>
</dbReference>